<comment type="similarity">
    <text evidence="1">Belongs to the GST superfamily. NadH family.</text>
</comment>
<dbReference type="PANTHER" id="PTHR42943">
    <property type="entry name" value="GLUTATHIONE S-TRANSFERASE KAPPA"/>
    <property type="match status" value="1"/>
</dbReference>
<dbReference type="RefSeq" id="WP_207860726.1">
    <property type="nucleotide sequence ID" value="NZ_JAFREP010000019.1"/>
</dbReference>
<dbReference type="GO" id="GO:0006749">
    <property type="term" value="P:glutathione metabolic process"/>
    <property type="evidence" value="ECO:0007669"/>
    <property type="project" value="TreeGrafter"/>
</dbReference>
<reference evidence="4" key="1">
    <citation type="submission" date="2021-03" db="EMBL/GenBank/DDBJ databases">
        <authorList>
            <person name="Wang G."/>
        </authorList>
    </citation>
    <scope>NUCLEOTIDE SEQUENCE</scope>
    <source>
        <strain evidence="4">KCTC 12899</strain>
    </source>
</reference>
<dbReference type="GO" id="GO:1901170">
    <property type="term" value="P:naphthalene catabolic process"/>
    <property type="evidence" value="ECO:0007669"/>
    <property type="project" value="InterPro"/>
</dbReference>
<dbReference type="SUPFAM" id="SSF52833">
    <property type="entry name" value="Thioredoxin-like"/>
    <property type="match status" value="1"/>
</dbReference>
<dbReference type="InterPro" id="IPR014440">
    <property type="entry name" value="HCCAis_GSTk"/>
</dbReference>
<dbReference type="PIRSF" id="PIRSF006386">
    <property type="entry name" value="HCCAis_GSTk"/>
    <property type="match status" value="1"/>
</dbReference>
<comment type="catalytic activity">
    <reaction evidence="1">
        <text>2-hydroxychromene-2-carboxylate = (3E)-4-(2-hydroxyphenyl)-2-oxobut-3-enoate</text>
        <dbReference type="Rhea" id="RHEA:27401"/>
        <dbReference type="ChEBI" id="CHEBI:59350"/>
        <dbReference type="ChEBI" id="CHEBI:59353"/>
        <dbReference type="EC" id="5.99.1.4"/>
    </reaction>
</comment>
<gene>
    <name evidence="4" type="ORF">J3U88_20010</name>
</gene>
<evidence type="ECO:0000256" key="2">
    <source>
        <dbReference type="PIRSR" id="PIRSR006386-1"/>
    </source>
</evidence>
<dbReference type="AlphaFoldDB" id="A0A8J7U5E6"/>
<organism evidence="4 5">
    <name type="scientific">Acanthopleuribacter pedis</name>
    <dbReference type="NCBI Taxonomy" id="442870"/>
    <lineage>
        <taxon>Bacteria</taxon>
        <taxon>Pseudomonadati</taxon>
        <taxon>Acidobacteriota</taxon>
        <taxon>Holophagae</taxon>
        <taxon>Acanthopleuribacterales</taxon>
        <taxon>Acanthopleuribacteraceae</taxon>
        <taxon>Acanthopleuribacter</taxon>
    </lineage>
</organism>
<name>A0A8J7U5E6_9BACT</name>
<evidence type="ECO:0000256" key="1">
    <source>
        <dbReference type="PIRNR" id="PIRNR006386"/>
    </source>
</evidence>
<dbReference type="InterPro" id="IPR001853">
    <property type="entry name" value="DSBA-like_thioredoxin_dom"/>
</dbReference>
<dbReference type="InterPro" id="IPR051924">
    <property type="entry name" value="GST_Kappa/NadH"/>
</dbReference>
<evidence type="ECO:0000259" key="3">
    <source>
        <dbReference type="Pfam" id="PF01323"/>
    </source>
</evidence>
<evidence type="ECO:0000313" key="5">
    <source>
        <dbReference type="Proteomes" id="UP000664417"/>
    </source>
</evidence>
<proteinExistence type="inferred from homology"/>
<protein>
    <recommendedName>
        <fullName evidence="1">2-hydroxychromene-2-carboxylate isomerase</fullName>
        <ecNumber evidence="1">5.99.1.4</ecNumber>
    </recommendedName>
</protein>
<dbReference type="Gene3D" id="3.40.30.10">
    <property type="entry name" value="Glutaredoxin"/>
    <property type="match status" value="1"/>
</dbReference>
<dbReference type="GO" id="GO:0004364">
    <property type="term" value="F:glutathione transferase activity"/>
    <property type="evidence" value="ECO:0007669"/>
    <property type="project" value="TreeGrafter"/>
</dbReference>
<dbReference type="GO" id="GO:0004602">
    <property type="term" value="F:glutathione peroxidase activity"/>
    <property type="evidence" value="ECO:0007669"/>
    <property type="project" value="TreeGrafter"/>
</dbReference>
<keyword evidence="1 4" id="KW-0413">Isomerase</keyword>
<comment type="caution">
    <text evidence="4">The sequence shown here is derived from an EMBL/GenBank/DDBJ whole genome shotgun (WGS) entry which is preliminary data.</text>
</comment>
<feature type="domain" description="DSBA-like thioredoxin" evidence="3">
    <location>
        <begin position="3"/>
        <end position="181"/>
    </location>
</feature>
<evidence type="ECO:0000313" key="4">
    <source>
        <dbReference type="EMBL" id="MBO1320774.1"/>
    </source>
</evidence>
<accession>A0A8J7U5E6</accession>
<dbReference type="Proteomes" id="UP000664417">
    <property type="component" value="Unassembled WGS sequence"/>
</dbReference>
<dbReference type="CDD" id="cd03022">
    <property type="entry name" value="DsbA_HCCA_Iso"/>
    <property type="match status" value="1"/>
</dbReference>
<dbReference type="InterPro" id="IPR044087">
    <property type="entry name" value="NahD-like"/>
</dbReference>
<dbReference type="PANTHER" id="PTHR42943:SF2">
    <property type="entry name" value="GLUTATHIONE S-TRANSFERASE KAPPA 1"/>
    <property type="match status" value="1"/>
</dbReference>
<dbReference type="GO" id="GO:0018845">
    <property type="term" value="F:2-hydroxychromene-2-carboxylate isomerase activity"/>
    <property type="evidence" value="ECO:0007669"/>
    <property type="project" value="UniProtKB-UniRule"/>
</dbReference>
<feature type="active site" description="Nucleophile" evidence="2">
    <location>
        <position position="12"/>
    </location>
</feature>
<keyword evidence="5" id="KW-1185">Reference proteome</keyword>
<sequence>MLTVDWYFDFISPFAYLQWVRLQNDYPDLNLRLKPILFAGLLKHWGQLGPAEIPPKRVFTYRQVLWRARQNKVPITMPAVHPFNPLPFLRLALAAQADPAVVDRLFRFLWVEGGDPGDETAFADLAGTLGMPDWQTRIKDPVLKKALVTQTEEAAQAGVFGVPTLLVQGEPFWGEDVTDFAAAVARDPSILYEEGMARAAALPVGIQRKRL</sequence>
<dbReference type="EMBL" id="JAFREP010000019">
    <property type="protein sequence ID" value="MBO1320774.1"/>
    <property type="molecule type" value="Genomic_DNA"/>
</dbReference>
<dbReference type="InterPro" id="IPR036249">
    <property type="entry name" value="Thioredoxin-like_sf"/>
</dbReference>
<dbReference type="EC" id="5.99.1.4" evidence="1"/>
<dbReference type="Pfam" id="PF01323">
    <property type="entry name" value="DSBA"/>
    <property type="match status" value="1"/>
</dbReference>